<dbReference type="InParanoid" id="W0RS49"/>
<evidence type="ECO:0000256" key="2">
    <source>
        <dbReference type="ARBA" id="ARBA00022679"/>
    </source>
</evidence>
<geneLocation type="plasmid" evidence="4 5">
    <name>2</name>
</geneLocation>
<organism evidence="4 5">
    <name type="scientific">Gemmatirosa kalamazoonensis</name>
    <dbReference type="NCBI Taxonomy" id="861299"/>
    <lineage>
        <taxon>Bacteria</taxon>
        <taxon>Pseudomonadati</taxon>
        <taxon>Gemmatimonadota</taxon>
        <taxon>Gemmatimonadia</taxon>
        <taxon>Gemmatimonadales</taxon>
        <taxon>Gemmatimonadaceae</taxon>
        <taxon>Gemmatirosa</taxon>
    </lineage>
</organism>
<gene>
    <name evidence="4" type="ORF">J421_6264</name>
</gene>
<dbReference type="PANTHER" id="PTHR34106:SF5">
    <property type="entry name" value="GLYCOSIDASE"/>
    <property type="match status" value="1"/>
</dbReference>
<dbReference type="Proteomes" id="UP000019151">
    <property type="component" value="Plasmid 2"/>
</dbReference>
<dbReference type="GO" id="GO:0016798">
    <property type="term" value="F:hydrolase activity, acting on glycosyl bonds"/>
    <property type="evidence" value="ECO:0007669"/>
    <property type="project" value="UniProtKB-KW"/>
</dbReference>
<keyword evidence="4" id="KW-0378">Hydrolase</keyword>
<dbReference type="HOGENOM" id="CLU_046648_0_0_0"/>
<reference evidence="4 5" key="1">
    <citation type="journal article" date="2014" name="Genome Announc.">
        <title>Genome Sequence and Methylome of Soil Bacterium Gemmatirosa kalamazoonensis KBS708T, a Member of the Rarely Cultivated Gemmatimonadetes Phylum.</title>
        <authorList>
            <person name="Debruyn J.M."/>
            <person name="Radosevich M."/>
            <person name="Wommack K.E."/>
            <person name="Polson S.W."/>
            <person name="Hauser L.J."/>
            <person name="Fawaz M.N."/>
            <person name="Korlach J."/>
            <person name="Tsai Y.C."/>
        </authorList>
    </citation>
    <scope>NUCLEOTIDE SEQUENCE [LARGE SCALE GENOMIC DNA]</scope>
    <source>
        <strain evidence="4 5">KBS708</strain>
        <plasmid evidence="5">Plasmid 2</plasmid>
    </source>
</reference>
<evidence type="ECO:0000313" key="5">
    <source>
        <dbReference type="Proteomes" id="UP000019151"/>
    </source>
</evidence>
<dbReference type="GO" id="GO:0016757">
    <property type="term" value="F:glycosyltransferase activity"/>
    <property type="evidence" value="ECO:0007669"/>
    <property type="project" value="UniProtKB-KW"/>
</dbReference>
<dbReference type="PANTHER" id="PTHR34106">
    <property type="entry name" value="GLYCOSIDASE"/>
    <property type="match status" value="1"/>
</dbReference>
<sequence length="338" mass="37051">MPSHENERMIRLPALQRFPTNPIVRPERIPYARAAGAFNAGAAIDHRTGSVVLLVRVFESDTERSSLALAVSSDGETVDEILDRPVLTREMPYEQWGVEDARITFLADEGRYAITYTGYSPDGPRVCLATTDDLLAPERYVRHGPRLAGENKNCVVFPERIDGRYAILHRPMPRAVLARADALEAEWPNDGPTVLGPRPGTWRSARVGAGAPPVRTRLGWLLPFHGATTIDEGNVYSMGWCVLDLERPERVRYVSDAPALTPEAPYEIEPGPIPQVDMANFRTGVRVVFPQGLVERGADYLVYYGAADVSVAGARVSKAALLDALDVAIARGEGGVPW</sequence>
<proteinExistence type="inferred from homology"/>
<dbReference type="EMBL" id="CP007130">
    <property type="protein sequence ID" value="AHG93799.1"/>
    <property type="molecule type" value="Genomic_DNA"/>
</dbReference>
<keyword evidence="4" id="KW-0614">Plasmid</keyword>
<comment type="similarity">
    <text evidence="3">Belongs to the glycosyl hydrolase 130 family.</text>
</comment>
<accession>W0RS49</accession>
<dbReference type="InterPro" id="IPR007184">
    <property type="entry name" value="Mannoside_phosphorylase"/>
</dbReference>
<keyword evidence="2" id="KW-0808">Transferase</keyword>
<protein>
    <submittedName>
        <fullName evidence="4">Glycosidase related protein</fullName>
    </submittedName>
</protein>
<dbReference type="eggNOG" id="COG2152">
    <property type="taxonomic scope" value="Bacteria"/>
</dbReference>
<dbReference type="InterPro" id="IPR023296">
    <property type="entry name" value="Glyco_hydro_beta-prop_sf"/>
</dbReference>
<keyword evidence="5" id="KW-1185">Reference proteome</keyword>
<dbReference type="AlphaFoldDB" id="W0RS49"/>
<keyword evidence="4" id="KW-0326">Glycosidase</keyword>
<dbReference type="KEGG" id="gba:J421_6264"/>
<evidence type="ECO:0000256" key="1">
    <source>
        <dbReference type="ARBA" id="ARBA00022676"/>
    </source>
</evidence>
<dbReference type="Pfam" id="PF04041">
    <property type="entry name" value="Glyco_hydro_130"/>
    <property type="match status" value="1"/>
</dbReference>
<dbReference type="Gene3D" id="2.115.10.20">
    <property type="entry name" value="Glycosyl hydrolase domain, family 43"/>
    <property type="match status" value="1"/>
</dbReference>
<keyword evidence="1" id="KW-0328">Glycosyltransferase</keyword>
<name>W0RS49_9BACT</name>
<dbReference type="SUPFAM" id="SSF75005">
    <property type="entry name" value="Arabinanase/levansucrase/invertase"/>
    <property type="match status" value="1"/>
</dbReference>
<dbReference type="CDD" id="cd18607">
    <property type="entry name" value="GH130"/>
    <property type="match status" value="1"/>
</dbReference>
<evidence type="ECO:0000256" key="3">
    <source>
        <dbReference type="ARBA" id="ARBA00024356"/>
    </source>
</evidence>
<evidence type="ECO:0000313" key="4">
    <source>
        <dbReference type="EMBL" id="AHG93799.1"/>
    </source>
</evidence>